<sequence>MYTLPSRVILPNLSILLSLVILPSLSILHSHNLLKIMHLHQALSLNQHNNRPRYPRRTFNLLRFSPFLANQRKRKRRCNSQHPIQRDTRNYDRIIRLHHFGIFIS</sequence>
<keyword evidence="1" id="KW-1133">Transmembrane helix</keyword>
<organism evidence="2 3">
    <name type="scientific">Blattamonas nauphoetae</name>
    <dbReference type="NCBI Taxonomy" id="2049346"/>
    <lineage>
        <taxon>Eukaryota</taxon>
        <taxon>Metamonada</taxon>
        <taxon>Preaxostyla</taxon>
        <taxon>Oxymonadida</taxon>
        <taxon>Blattamonas</taxon>
    </lineage>
</organism>
<evidence type="ECO:0000313" key="3">
    <source>
        <dbReference type="Proteomes" id="UP001281761"/>
    </source>
</evidence>
<comment type="caution">
    <text evidence="2">The sequence shown here is derived from an EMBL/GenBank/DDBJ whole genome shotgun (WGS) entry which is preliminary data.</text>
</comment>
<dbReference type="Proteomes" id="UP001281761">
    <property type="component" value="Unassembled WGS sequence"/>
</dbReference>
<keyword evidence="1" id="KW-0812">Transmembrane</keyword>
<dbReference type="EMBL" id="JARBJD010000282">
    <property type="protein sequence ID" value="KAK2944829.1"/>
    <property type="molecule type" value="Genomic_DNA"/>
</dbReference>
<gene>
    <name evidence="2" type="ORF">BLNAU_20226</name>
</gene>
<name>A0ABQ9X0G0_9EUKA</name>
<protein>
    <submittedName>
        <fullName evidence="2">Uncharacterized protein</fullName>
    </submittedName>
</protein>
<feature type="transmembrane region" description="Helical" evidence="1">
    <location>
        <begin position="6"/>
        <end position="28"/>
    </location>
</feature>
<evidence type="ECO:0000256" key="1">
    <source>
        <dbReference type="SAM" id="Phobius"/>
    </source>
</evidence>
<accession>A0ABQ9X0G0</accession>
<reference evidence="2 3" key="1">
    <citation type="journal article" date="2022" name="bioRxiv">
        <title>Genomics of Preaxostyla Flagellates Illuminates Evolutionary Transitions and the Path Towards Mitochondrial Loss.</title>
        <authorList>
            <person name="Novak L.V.F."/>
            <person name="Treitli S.C."/>
            <person name="Pyrih J."/>
            <person name="Halakuc P."/>
            <person name="Pipaliya S.V."/>
            <person name="Vacek V."/>
            <person name="Brzon O."/>
            <person name="Soukal P."/>
            <person name="Eme L."/>
            <person name="Dacks J.B."/>
            <person name="Karnkowska A."/>
            <person name="Elias M."/>
            <person name="Hampl V."/>
        </authorList>
    </citation>
    <scope>NUCLEOTIDE SEQUENCE [LARGE SCALE GENOMIC DNA]</scope>
    <source>
        <strain evidence="2">NAU3</strain>
        <tissue evidence="2">Gut</tissue>
    </source>
</reference>
<evidence type="ECO:0000313" key="2">
    <source>
        <dbReference type="EMBL" id="KAK2944829.1"/>
    </source>
</evidence>
<proteinExistence type="predicted"/>
<keyword evidence="3" id="KW-1185">Reference proteome</keyword>
<keyword evidence="1" id="KW-0472">Membrane</keyword>